<feature type="transmembrane region" description="Helical" evidence="9">
    <location>
        <begin position="389"/>
        <end position="417"/>
    </location>
</feature>
<evidence type="ECO:0000256" key="6">
    <source>
        <dbReference type="ARBA" id="ARBA00022989"/>
    </source>
</evidence>
<keyword evidence="5 9" id="KW-0732">Signal</keyword>
<evidence type="ECO:0000256" key="5">
    <source>
        <dbReference type="ARBA" id="ARBA00022729"/>
    </source>
</evidence>
<protein>
    <recommendedName>
        <fullName evidence="9">Transmembrane 9 superfamily member</fullName>
    </recommendedName>
</protein>
<comment type="caution">
    <text evidence="10">The sequence shown here is derived from an EMBL/GenBank/DDBJ whole genome shotgun (WGS) entry which is preliminary data.</text>
</comment>
<evidence type="ECO:0000256" key="2">
    <source>
        <dbReference type="ARBA" id="ARBA00004555"/>
    </source>
</evidence>
<proteinExistence type="inferred from homology"/>
<reference evidence="10 11" key="1">
    <citation type="submission" date="2016-07" db="EMBL/GenBank/DDBJ databases">
        <title>Pervasive Adenine N6-methylation of Active Genes in Fungi.</title>
        <authorList>
            <consortium name="DOE Joint Genome Institute"/>
            <person name="Mondo S.J."/>
            <person name="Dannebaum R.O."/>
            <person name="Kuo R.C."/>
            <person name="Labutti K."/>
            <person name="Haridas S."/>
            <person name="Kuo A."/>
            <person name="Salamov A."/>
            <person name="Ahrendt S.R."/>
            <person name="Lipzen A."/>
            <person name="Sullivan W."/>
            <person name="Andreopoulos W.B."/>
            <person name="Clum A."/>
            <person name="Lindquist E."/>
            <person name="Daum C."/>
            <person name="Ramamoorthy G.K."/>
            <person name="Gryganskyi A."/>
            <person name="Culley D."/>
            <person name="Magnuson J.K."/>
            <person name="James T.Y."/>
            <person name="O'Malley M.A."/>
            <person name="Stajich J.E."/>
            <person name="Spatafora J.W."/>
            <person name="Visel A."/>
            <person name="Grigoriev I.V."/>
        </authorList>
    </citation>
    <scope>NUCLEOTIDE SEQUENCE [LARGE SCALE GENOMIC DNA]</scope>
    <source>
        <strain evidence="10 11">NRRL 2496</strain>
    </source>
</reference>
<dbReference type="AlphaFoldDB" id="A0A1X2H5J7"/>
<evidence type="ECO:0000256" key="8">
    <source>
        <dbReference type="ARBA" id="ARBA00023136"/>
    </source>
</evidence>
<keyword evidence="4 9" id="KW-0812">Transmembrane</keyword>
<dbReference type="OMA" id="DYQVEWW"/>
<dbReference type="Proteomes" id="UP000242180">
    <property type="component" value="Unassembled WGS sequence"/>
</dbReference>
<feature type="transmembrane region" description="Helical" evidence="9">
    <location>
        <begin position="475"/>
        <end position="495"/>
    </location>
</feature>
<feature type="signal peptide" evidence="9">
    <location>
        <begin position="1"/>
        <end position="23"/>
    </location>
</feature>
<sequence length="621" mass="70521">MTNSRRALPFLFLHLVFQLFAVALPSNYEPGQVIPLFYDKVFSYGTQLPYSYASLPFICPPYTESTWSEKSRAASWLVIEQDWRGDHPVQSDYKVSALENLDCSVLCTRTWSIEDSLSAKELILKDYQVEWWLDGLPGATASYTNEINTRAYRVGFPLGQVKDGKVYINNHVMFNIIYSKLPDSNHIQILGFEVYPDSMANGQCTHTSVDYTMQEVTETRAAITFTYSVKWKEMKQLSPEKRWDMYIIDPDPSAHFYAIINSLVSVLLLVGVVSIIMLKTLRKDTSNHFDDHDFKSYDDFEDVVGWRLIHRDVFRRPIYGGLLAPIVGTGVQTLFTAAITLGALFFGYCHPAQPGAIVFWAVRSYVLSAGLAGFWSARIYKVFRGRSWLLNATLTSILVPGFLTACLMVESLCVWSLRSSLGISFKGYVMIFILWLLVIVPLTFVGAYFGDHRDAIEHPVRTTQMPRFIPQKRWYQEYSVSIMLGGIIPFAVVFVDLHELLKSVWQGELYLSVFYATGACLLLSIATAAVTVVLVFFQLCNEDYHWWWMSFSIGASSSLYMFAYALVFYWIKTEIHGVAGAIIYIVHTLLGCSLIGLCMGALGFFSTYSMVRRIYSAVKVD</sequence>
<dbReference type="GO" id="GO:0072657">
    <property type="term" value="P:protein localization to membrane"/>
    <property type="evidence" value="ECO:0007669"/>
    <property type="project" value="TreeGrafter"/>
</dbReference>
<organism evidence="10 11">
    <name type="scientific">Syncephalastrum racemosum</name>
    <name type="common">Filamentous fungus</name>
    <dbReference type="NCBI Taxonomy" id="13706"/>
    <lineage>
        <taxon>Eukaryota</taxon>
        <taxon>Fungi</taxon>
        <taxon>Fungi incertae sedis</taxon>
        <taxon>Mucoromycota</taxon>
        <taxon>Mucoromycotina</taxon>
        <taxon>Mucoromycetes</taxon>
        <taxon>Mucorales</taxon>
        <taxon>Syncephalastraceae</taxon>
        <taxon>Syncephalastrum</taxon>
    </lineage>
</organism>
<dbReference type="OrthoDB" id="1666796at2759"/>
<dbReference type="InterPro" id="IPR004240">
    <property type="entry name" value="EMP70"/>
</dbReference>
<keyword evidence="6 9" id="KW-1133">Transmembrane helix</keyword>
<accession>A0A1X2H5J7</accession>
<feature type="transmembrane region" description="Helical" evidence="9">
    <location>
        <begin position="429"/>
        <end position="449"/>
    </location>
</feature>
<dbReference type="PANTHER" id="PTHR10766">
    <property type="entry name" value="TRANSMEMBRANE 9 SUPERFAMILY PROTEIN"/>
    <property type="match status" value="1"/>
</dbReference>
<feature type="transmembrane region" description="Helical" evidence="9">
    <location>
        <begin position="577"/>
        <end position="605"/>
    </location>
</feature>
<evidence type="ECO:0000256" key="3">
    <source>
        <dbReference type="ARBA" id="ARBA00005227"/>
    </source>
</evidence>
<evidence type="ECO:0000256" key="7">
    <source>
        <dbReference type="ARBA" id="ARBA00023034"/>
    </source>
</evidence>
<comment type="subcellular location">
    <subcellularLocation>
        <location evidence="2">Golgi apparatus</location>
    </subcellularLocation>
    <subcellularLocation>
        <location evidence="1">Membrane</location>
        <topology evidence="1">Multi-pass membrane protein</topology>
    </subcellularLocation>
</comment>
<evidence type="ECO:0000256" key="1">
    <source>
        <dbReference type="ARBA" id="ARBA00004141"/>
    </source>
</evidence>
<dbReference type="InParanoid" id="A0A1X2H5J7"/>
<dbReference type="Pfam" id="PF02990">
    <property type="entry name" value="EMP70"/>
    <property type="match status" value="1"/>
</dbReference>
<evidence type="ECO:0000256" key="9">
    <source>
        <dbReference type="RuleBase" id="RU363079"/>
    </source>
</evidence>
<feature type="transmembrane region" description="Helical" evidence="9">
    <location>
        <begin position="256"/>
        <end position="278"/>
    </location>
</feature>
<feature type="transmembrane region" description="Helical" evidence="9">
    <location>
        <begin position="515"/>
        <end position="539"/>
    </location>
</feature>
<feature type="transmembrane region" description="Helical" evidence="9">
    <location>
        <begin position="357"/>
        <end position="377"/>
    </location>
</feature>
<dbReference type="GO" id="GO:0016020">
    <property type="term" value="C:membrane"/>
    <property type="evidence" value="ECO:0007669"/>
    <property type="project" value="UniProtKB-SubCell"/>
</dbReference>
<keyword evidence="7" id="KW-0333">Golgi apparatus</keyword>
<name>A0A1X2H5J7_SYNRA</name>
<feature type="chain" id="PRO_5011833645" description="Transmembrane 9 superfamily member" evidence="9">
    <location>
        <begin position="24"/>
        <end position="621"/>
    </location>
</feature>
<dbReference type="STRING" id="13706.A0A1X2H5J7"/>
<dbReference type="PANTHER" id="PTHR10766:SF55">
    <property type="entry name" value="TRANSMEMBRANE 9 SUPERFAMILY MEMBER 4"/>
    <property type="match status" value="1"/>
</dbReference>
<keyword evidence="11" id="KW-1185">Reference proteome</keyword>
<dbReference type="GO" id="GO:0005794">
    <property type="term" value="C:Golgi apparatus"/>
    <property type="evidence" value="ECO:0007669"/>
    <property type="project" value="UniProtKB-SubCell"/>
</dbReference>
<evidence type="ECO:0000313" key="11">
    <source>
        <dbReference type="Proteomes" id="UP000242180"/>
    </source>
</evidence>
<feature type="transmembrane region" description="Helical" evidence="9">
    <location>
        <begin position="318"/>
        <end position="345"/>
    </location>
</feature>
<keyword evidence="8 9" id="KW-0472">Membrane</keyword>
<dbReference type="EMBL" id="MCGN01000008">
    <property type="protein sequence ID" value="ORY93753.1"/>
    <property type="molecule type" value="Genomic_DNA"/>
</dbReference>
<gene>
    <name evidence="10" type="ORF">BCR43DRAFT_495268</name>
</gene>
<evidence type="ECO:0000313" key="10">
    <source>
        <dbReference type="EMBL" id="ORY93753.1"/>
    </source>
</evidence>
<evidence type="ECO:0000256" key="4">
    <source>
        <dbReference type="ARBA" id="ARBA00022692"/>
    </source>
</evidence>
<feature type="transmembrane region" description="Helical" evidence="9">
    <location>
        <begin position="546"/>
        <end position="571"/>
    </location>
</feature>
<comment type="similarity">
    <text evidence="3 9">Belongs to the nonaspanin (TM9SF) (TC 9.A.2) family.</text>
</comment>